<feature type="compositionally biased region" description="Acidic residues" evidence="1">
    <location>
        <begin position="595"/>
        <end position="606"/>
    </location>
</feature>
<dbReference type="PROSITE" id="PS50181">
    <property type="entry name" value="FBOX"/>
    <property type="match status" value="1"/>
</dbReference>
<sequence length="724" mass="81823">MRQGSNLEPRELHEASQGSLCYFFLKTSCLRFLGASLSAADGLSLPSDSRHQSVTLRFNPGRAPLQLKDLPLEVLRRIFQQAVQAGCSPFLLLRVCRAWDAILRDYPLLWSNLNWDFPFSVLSKKANLAVGGRSLVLTAVQHFPWQEEEEFEPRFALGDDFFPAEAYRLLQRLLHDHPSRIQTLFLFLDDSSFLELLRGSISQFPEAQSIHLLAQNCVPLPLSLQGASSRLKSLSLQRIDFSWKSEAFGVNLVHLNIETPGQKPALLDLILLFSECSRLETVRFEEVELSSFSAPISRPTVVMPRLQRFFSSSNSGSLWRALHRRLSTPWYCSFEYLCHWPSTPDDRLSFYGDFAGVLHHTLRMDDSLNYERMSIRCFQTEGRFVIPGLQGVDFGIKSSEVTEWSLTGQPRGCPADLGVRRLSLGLLHVTFVGLDDTPWNPRPFDISPEVFLETTEILVSANPRTVAVDLRHLPPGFSLLSDDRLVRLLDRTSVQKLDLRCSALLKALGQLESRQDALLLPSLQQLTVSPELRRDEALFELLEWLRIRKSKGSLLRQLVVSAELHWQKGPFLAESFEGASKFEEDTSEFGKVSGEEDEGLGDEGLGDEGGVKADEEVDSLLSEDSELAYDLQLNDKINEVEAMGVQQGELVRRLVSSLTLQVTEVDEQSYGCQEVWRSGDEEIIPPLAEVSDVLEDLEASIHSFQFTERKKRELHAYPKETNTI</sequence>
<gene>
    <name evidence="3" type="ORF">VNI00_016520</name>
</gene>
<organism evidence="3 4">
    <name type="scientific">Paramarasmius palmivorus</name>
    <dbReference type="NCBI Taxonomy" id="297713"/>
    <lineage>
        <taxon>Eukaryota</taxon>
        <taxon>Fungi</taxon>
        <taxon>Dikarya</taxon>
        <taxon>Basidiomycota</taxon>
        <taxon>Agaricomycotina</taxon>
        <taxon>Agaricomycetes</taxon>
        <taxon>Agaricomycetidae</taxon>
        <taxon>Agaricales</taxon>
        <taxon>Marasmiineae</taxon>
        <taxon>Marasmiaceae</taxon>
        <taxon>Paramarasmius</taxon>
    </lineage>
</organism>
<feature type="domain" description="F-box" evidence="2">
    <location>
        <begin position="64"/>
        <end position="113"/>
    </location>
</feature>
<evidence type="ECO:0000259" key="2">
    <source>
        <dbReference type="PROSITE" id="PS50181"/>
    </source>
</evidence>
<reference evidence="3 4" key="1">
    <citation type="submission" date="2024-01" db="EMBL/GenBank/DDBJ databases">
        <title>A draft genome for a cacao thread blight-causing isolate of Paramarasmius palmivorus.</title>
        <authorList>
            <person name="Baruah I.K."/>
            <person name="Bukari Y."/>
            <person name="Amoako-Attah I."/>
            <person name="Meinhardt L.W."/>
            <person name="Bailey B.A."/>
            <person name="Cohen S.P."/>
        </authorList>
    </citation>
    <scope>NUCLEOTIDE SEQUENCE [LARGE SCALE GENOMIC DNA]</scope>
    <source>
        <strain evidence="3 4">GH-12</strain>
    </source>
</reference>
<evidence type="ECO:0000313" key="4">
    <source>
        <dbReference type="Proteomes" id="UP001383192"/>
    </source>
</evidence>
<proteinExistence type="predicted"/>
<dbReference type="Proteomes" id="UP001383192">
    <property type="component" value="Unassembled WGS sequence"/>
</dbReference>
<name>A0AAW0BF54_9AGAR</name>
<evidence type="ECO:0000313" key="3">
    <source>
        <dbReference type="EMBL" id="KAK7024212.1"/>
    </source>
</evidence>
<dbReference type="EMBL" id="JAYKXP010000130">
    <property type="protein sequence ID" value="KAK7024212.1"/>
    <property type="molecule type" value="Genomic_DNA"/>
</dbReference>
<dbReference type="AlphaFoldDB" id="A0AAW0BF54"/>
<dbReference type="InterPro" id="IPR001810">
    <property type="entry name" value="F-box_dom"/>
</dbReference>
<feature type="region of interest" description="Disordered" evidence="1">
    <location>
        <begin position="586"/>
        <end position="611"/>
    </location>
</feature>
<accession>A0AAW0BF54</accession>
<comment type="caution">
    <text evidence="3">The sequence shown here is derived from an EMBL/GenBank/DDBJ whole genome shotgun (WGS) entry which is preliminary data.</text>
</comment>
<protein>
    <recommendedName>
        <fullName evidence="2">F-box domain-containing protein</fullName>
    </recommendedName>
</protein>
<keyword evidence="4" id="KW-1185">Reference proteome</keyword>
<evidence type="ECO:0000256" key="1">
    <source>
        <dbReference type="SAM" id="MobiDB-lite"/>
    </source>
</evidence>